<evidence type="ECO:0000313" key="10">
    <source>
        <dbReference type="Proteomes" id="UP001107558"/>
    </source>
</evidence>
<feature type="transmembrane region" description="Helical" evidence="7">
    <location>
        <begin position="15"/>
        <end position="32"/>
    </location>
</feature>
<dbReference type="Gene3D" id="3.90.550.20">
    <property type="match status" value="1"/>
</dbReference>
<proteinExistence type="inferred from homology"/>
<dbReference type="PANTHER" id="PTHR12042">
    <property type="entry name" value="LACTOSYLCERAMIDE 4-ALPHA-GALACTOSYLTRANSFERASE ALPHA- 1,4-GALACTOSYLTRANSFERASE"/>
    <property type="match status" value="1"/>
</dbReference>
<keyword evidence="4" id="KW-0808">Transferase</keyword>
<evidence type="ECO:0000256" key="1">
    <source>
        <dbReference type="ARBA" id="ARBA00004323"/>
    </source>
</evidence>
<evidence type="ECO:0000259" key="8">
    <source>
        <dbReference type="Pfam" id="PF04572"/>
    </source>
</evidence>
<evidence type="ECO:0000256" key="4">
    <source>
        <dbReference type="ARBA" id="ARBA00022679"/>
    </source>
</evidence>
<name>A0A9J6C1Y5_POLVA</name>
<dbReference type="InterPro" id="IPR007577">
    <property type="entry name" value="GlycoTrfase_DXD_sugar-bd_CS"/>
</dbReference>
<dbReference type="Proteomes" id="UP001107558">
    <property type="component" value="Chromosome 2"/>
</dbReference>
<feature type="domain" description="Alpha 1,4-glycosyltransferase" evidence="8">
    <location>
        <begin position="220"/>
        <end position="347"/>
    </location>
</feature>
<dbReference type="GO" id="GO:0000139">
    <property type="term" value="C:Golgi membrane"/>
    <property type="evidence" value="ECO:0007669"/>
    <property type="project" value="UniProtKB-SubCell"/>
</dbReference>
<sequence>MNLRYINSNIIRKRIFLFLVIIVLLIIFVYSVRNDAKNCFLNYTWTDGKTLQDVSKNIHLKTHSSSKNIFFHETSCSNDGIIKINSRQACAIESAARMNPDYNIYLLFTSQVGYRNETPLPLVDTLLSYHNVHFNYLNITRYAESTPLADWIKNGDLFRSSYVTSHTSDVLRYLSLWKYGGTYMDLDIVMLDKLSKQKPNYAGAESNKFVAVGIINFEGESGHEIADMCLRDLLKNFNGEDWGNNGPGVLTRVLQKICGTKDVMKMMIDGVCKNFNVLPIEKCYSIRWPEHRKFFEEAFLNETLERLSDSLIAHVWNKHSAATVLTKESNVAYIHLAKKYCPKTLSASEFF</sequence>
<keyword evidence="5" id="KW-0333">Golgi apparatus</keyword>
<keyword evidence="7" id="KW-0812">Transmembrane</keyword>
<dbReference type="PANTHER" id="PTHR12042:SF21">
    <property type="entry name" value="ALPHA1,4-GALACTOSYLTRANSFERASE 1-RELATED"/>
    <property type="match status" value="1"/>
</dbReference>
<keyword evidence="7" id="KW-1133">Transmembrane helix</keyword>
<protein>
    <recommendedName>
        <fullName evidence="8">Alpha 1,4-glycosyltransferase domain-containing protein</fullName>
    </recommendedName>
</protein>
<evidence type="ECO:0000256" key="7">
    <source>
        <dbReference type="SAM" id="Phobius"/>
    </source>
</evidence>
<dbReference type="Pfam" id="PF04572">
    <property type="entry name" value="Gb3_synth"/>
    <property type="match status" value="1"/>
</dbReference>
<keyword evidence="10" id="KW-1185">Reference proteome</keyword>
<accession>A0A9J6C1Y5</accession>
<dbReference type="InterPro" id="IPR051981">
    <property type="entry name" value="Glycosyltransf_32"/>
</dbReference>
<dbReference type="Pfam" id="PF04488">
    <property type="entry name" value="Gly_transf_sug"/>
    <property type="match status" value="1"/>
</dbReference>
<dbReference type="AlphaFoldDB" id="A0A9J6C1Y5"/>
<evidence type="ECO:0000256" key="3">
    <source>
        <dbReference type="ARBA" id="ARBA00022676"/>
    </source>
</evidence>
<dbReference type="GO" id="GO:0035248">
    <property type="term" value="F:alpha-1,4-N-acetylgalactosaminyltransferase activity"/>
    <property type="evidence" value="ECO:0007669"/>
    <property type="project" value="TreeGrafter"/>
</dbReference>
<comment type="caution">
    <text evidence="9">The sequence shown here is derived from an EMBL/GenBank/DDBJ whole genome shotgun (WGS) entry which is preliminary data.</text>
</comment>
<comment type="subcellular location">
    <subcellularLocation>
        <location evidence="1">Golgi apparatus membrane</location>
        <topology evidence="1">Single-pass type II membrane protein</topology>
    </subcellularLocation>
</comment>
<dbReference type="InterPro" id="IPR029044">
    <property type="entry name" value="Nucleotide-diphossugar_trans"/>
</dbReference>
<comment type="similarity">
    <text evidence="2">Belongs to the glycosyltransferase 32 family.</text>
</comment>
<gene>
    <name evidence="9" type="ORF">PVAND_005690</name>
</gene>
<evidence type="ECO:0000256" key="5">
    <source>
        <dbReference type="ARBA" id="ARBA00023034"/>
    </source>
</evidence>
<dbReference type="InterPro" id="IPR007652">
    <property type="entry name" value="A1-4-GlycosylTfrase_dom"/>
</dbReference>
<evidence type="ECO:0000256" key="2">
    <source>
        <dbReference type="ARBA" id="ARBA00009003"/>
    </source>
</evidence>
<keyword evidence="6 7" id="KW-0472">Membrane</keyword>
<evidence type="ECO:0000313" key="9">
    <source>
        <dbReference type="EMBL" id="KAG5675819.1"/>
    </source>
</evidence>
<dbReference type="EMBL" id="JADBJN010000002">
    <property type="protein sequence ID" value="KAG5675819.1"/>
    <property type="molecule type" value="Genomic_DNA"/>
</dbReference>
<dbReference type="GO" id="GO:0006688">
    <property type="term" value="P:glycosphingolipid biosynthetic process"/>
    <property type="evidence" value="ECO:0007669"/>
    <property type="project" value="TreeGrafter"/>
</dbReference>
<dbReference type="SUPFAM" id="SSF53448">
    <property type="entry name" value="Nucleotide-diphospho-sugar transferases"/>
    <property type="match status" value="1"/>
</dbReference>
<organism evidence="9 10">
    <name type="scientific">Polypedilum vanderplanki</name>
    <name type="common">Sleeping chironomid midge</name>
    <dbReference type="NCBI Taxonomy" id="319348"/>
    <lineage>
        <taxon>Eukaryota</taxon>
        <taxon>Metazoa</taxon>
        <taxon>Ecdysozoa</taxon>
        <taxon>Arthropoda</taxon>
        <taxon>Hexapoda</taxon>
        <taxon>Insecta</taxon>
        <taxon>Pterygota</taxon>
        <taxon>Neoptera</taxon>
        <taxon>Endopterygota</taxon>
        <taxon>Diptera</taxon>
        <taxon>Nematocera</taxon>
        <taxon>Chironomoidea</taxon>
        <taxon>Chironomidae</taxon>
        <taxon>Chironominae</taxon>
        <taxon>Polypedilum</taxon>
        <taxon>Polypedilum</taxon>
    </lineage>
</organism>
<keyword evidence="3" id="KW-0328">Glycosyltransferase</keyword>
<reference evidence="9" key="1">
    <citation type="submission" date="2021-03" db="EMBL/GenBank/DDBJ databases">
        <title>Chromosome level genome of the anhydrobiotic midge Polypedilum vanderplanki.</title>
        <authorList>
            <person name="Yoshida Y."/>
            <person name="Kikawada T."/>
            <person name="Gusev O."/>
        </authorList>
    </citation>
    <scope>NUCLEOTIDE SEQUENCE</scope>
    <source>
        <strain evidence="9">NIAS01</strain>
        <tissue evidence="9">Whole body or cell culture</tissue>
    </source>
</reference>
<dbReference type="OrthoDB" id="409543at2759"/>
<evidence type="ECO:0000256" key="6">
    <source>
        <dbReference type="ARBA" id="ARBA00023136"/>
    </source>
</evidence>